<dbReference type="Gene3D" id="3.40.50.300">
    <property type="entry name" value="P-loop containing nucleotide triphosphate hydrolases"/>
    <property type="match status" value="1"/>
</dbReference>
<feature type="domain" description="AAA+ ATPase" evidence="1">
    <location>
        <begin position="427"/>
        <end position="554"/>
    </location>
</feature>
<dbReference type="Proteomes" id="UP000807353">
    <property type="component" value="Unassembled WGS sequence"/>
</dbReference>
<dbReference type="OrthoDB" id="10042665at2759"/>
<protein>
    <submittedName>
        <fullName evidence="2">P-loop containing nucleoside triphosphate hydrolase protein</fullName>
    </submittedName>
</protein>
<gene>
    <name evidence="2" type="ORF">BDZ94DRAFT_1311879</name>
</gene>
<evidence type="ECO:0000313" key="2">
    <source>
        <dbReference type="EMBL" id="KAF9460015.1"/>
    </source>
</evidence>
<accession>A0A9P6CFA0</accession>
<name>A0A9P6CFA0_9AGAR</name>
<dbReference type="AlphaFoldDB" id="A0A9P6CFA0"/>
<sequence length="683" mass="78671">MDTNSHDNASIGALCELMVLDHRYDKNGQAIVIPKVESLGDSKEKFAEYALVFRRIFSAKHELKETKVDINSRPILRVLSEIVKYYPSHPEKFDETLVVTSPFQILYHNWPQLIKYRDSTEDDEEKMHLNFLLDFMDHELGEDNKKAKRLVETGHISFSLLWSIFVPGELILDQEERGIYRLWRLVNTIYGEDDDGRYFSIGVTGTDYDGKISGRVKEWMRVDEDKVGKGAIITKLKLHPLRFVANQEKIIDKMTKRGQKFLALRGIFVRRYEGQLKMLRRPPMDFFSPKSSDYNGIFTSYNIQGRIIIDTSTFMEENGYYDPLLFDLEEEDTKEPEENSFKPPGHVVMAWKNIDPALCPPYVHGFCPSVKQWCRFYIDRISEAQWDKDCFEDLILPDAPKHVIRSLVTAHNYPDNGARDQQELKGKGLVVLLHGTPGTGKTLTAETVAEYTERALVVVSSGELGTTVSEIDINLSTFLQYASMWKAIVLIDEADVFLEARMTEVSNRLEQNSLVAVFLRHLEYFQGIVFLTSNRGRNFDPAIKSRIHLFLQFDPPTSKTRQTLWRLRLSKIDPEECDFDMEEALELVKDVDMNGRVISNAVNTMHTLAREEKVKMSLDHFKTFLQVWDCFEQVEQEAEGKGSIRKGGKEMRKDTIDEVCAHCGSHRMNSLIPGMLVRQGSLM</sequence>
<dbReference type="InterPro" id="IPR027417">
    <property type="entry name" value="P-loop_NTPase"/>
</dbReference>
<dbReference type="PANTHER" id="PTHR46411:SF3">
    <property type="entry name" value="AAA+ ATPASE DOMAIN-CONTAINING PROTEIN"/>
    <property type="match status" value="1"/>
</dbReference>
<keyword evidence="2" id="KW-0378">Hydrolase</keyword>
<organism evidence="2 3">
    <name type="scientific">Collybia nuda</name>
    <dbReference type="NCBI Taxonomy" id="64659"/>
    <lineage>
        <taxon>Eukaryota</taxon>
        <taxon>Fungi</taxon>
        <taxon>Dikarya</taxon>
        <taxon>Basidiomycota</taxon>
        <taxon>Agaricomycotina</taxon>
        <taxon>Agaricomycetes</taxon>
        <taxon>Agaricomycetidae</taxon>
        <taxon>Agaricales</taxon>
        <taxon>Tricholomatineae</taxon>
        <taxon>Clitocybaceae</taxon>
        <taxon>Collybia</taxon>
    </lineage>
</organism>
<evidence type="ECO:0000313" key="3">
    <source>
        <dbReference type="Proteomes" id="UP000807353"/>
    </source>
</evidence>
<keyword evidence="3" id="KW-1185">Reference proteome</keyword>
<dbReference type="InterPro" id="IPR003959">
    <property type="entry name" value="ATPase_AAA_core"/>
</dbReference>
<proteinExistence type="predicted"/>
<dbReference type="GO" id="GO:0016887">
    <property type="term" value="F:ATP hydrolysis activity"/>
    <property type="evidence" value="ECO:0007669"/>
    <property type="project" value="InterPro"/>
</dbReference>
<dbReference type="EMBL" id="MU150306">
    <property type="protein sequence ID" value="KAF9460015.1"/>
    <property type="molecule type" value="Genomic_DNA"/>
</dbReference>
<evidence type="ECO:0000259" key="1">
    <source>
        <dbReference type="SMART" id="SM00382"/>
    </source>
</evidence>
<dbReference type="PANTHER" id="PTHR46411">
    <property type="entry name" value="FAMILY ATPASE, PUTATIVE-RELATED"/>
    <property type="match status" value="1"/>
</dbReference>
<dbReference type="InterPro" id="IPR003593">
    <property type="entry name" value="AAA+_ATPase"/>
</dbReference>
<reference evidence="2" key="1">
    <citation type="submission" date="2020-11" db="EMBL/GenBank/DDBJ databases">
        <authorList>
            <consortium name="DOE Joint Genome Institute"/>
            <person name="Ahrendt S."/>
            <person name="Riley R."/>
            <person name="Andreopoulos W."/>
            <person name="Labutti K."/>
            <person name="Pangilinan J."/>
            <person name="Ruiz-Duenas F.J."/>
            <person name="Barrasa J.M."/>
            <person name="Sanchez-Garcia M."/>
            <person name="Camarero S."/>
            <person name="Miyauchi S."/>
            <person name="Serrano A."/>
            <person name="Linde D."/>
            <person name="Babiker R."/>
            <person name="Drula E."/>
            <person name="Ayuso-Fernandez I."/>
            <person name="Pacheco R."/>
            <person name="Padilla G."/>
            <person name="Ferreira P."/>
            <person name="Barriuso J."/>
            <person name="Kellner H."/>
            <person name="Castanera R."/>
            <person name="Alfaro M."/>
            <person name="Ramirez L."/>
            <person name="Pisabarro A.G."/>
            <person name="Kuo A."/>
            <person name="Tritt A."/>
            <person name="Lipzen A."/>
            <person name="He G."/>
            <person name="Yan M."/>
            <person name="Ng V."/>
            <person name="Cullen D."/>
            <person name="Martin F."/>
            <person name="Rosso M.-N."/>
            <person name="Henrissat B."/>
            <person name="Hibbett D."/>
            <person name="Martinez A.T."/>
            <person name="Grigoriev I.V."/>
        </authorList>
    </citation>
    <scope>NUCLEOTIDE SEQUENCE</scope>
    <source>
        <strain evidence="2">CBS 247.69</strain>
    </source>
</reference>
<dbReference type="GO" id="GO:0005524">
    <property type="term" value="F:ATP binding"/>
    <property type="evidence" value="ECO:0007669"/>
    <property type="project" value="InterPro"/>
</dbReference>
<dbReference type="InterPro" id="IPR054289">
    <property type="entry name" value="DUF7025"/>
</dbReference>
<dbReference type="SMART" id="SM00382">
    <property type="entry name" value="AAA"/>
    <property type="match status" value="1"/>
</dbReference>
<comment type="caution">
    <text evidence="2">The sequence shown here is derived from an EMBL/GenBank/DDBJ whole genome shotgun (WGS) entry which is preliminary data.</text>
</comment>
<dbReference type="Pfam" id="PF22942">
    <property type="entry name" value="DUF7025"/>
    <property type="match status" value="1"/>
</dbReference>
<dbReference type="Pfam" id="PF00004">
    <property type="entry name" value="AAA"/>
    <property type="match status" value="1"/>
</dbReference>
<dbReference type="SUPFAM" id="SSF52540">
    <property type="entry name" value="P-loop containing nucleoside triphosphate hydrolases"/>
    <property type="match status" value="1"/>
</dbReference>